<proteinExistence type="predicted"/>
<dbReference type="Proteomes" id="UP000256629">
    <property type="component" value="Unassembled WGS sequence"/>
</dbReference>
<gene>
    <name evidence="1" type="ORF">DFQ02_10942</name>
</gene>
<keyword evidence="2" id="KW-1185">Reference proteome</keyword>
<accession>A0A3D9H5Z3</accession>
<name>A0A3D9H5Z3_9FLAO</name>
<evidence type="ECO:0000313" key="2">
    <source>
        <dbReference type="Proteomes" id="UP000256629"/>
    </source>
</evidence>
<sequence>MLAFFMYILPKFTKIVGVNKMKIDVSWGFIINNLPFLVRHS</sequence>
<evidence type="ECO:0000313" key="1">
    <source>
        <dbReference type="EMBL" id="RED44925.1"/>
    </source>
</evidence>
<reference evidence="1 2" key="1">
    <citation type="submission" date="2018-07" db="EMBL/GenBank/DDBJ databases">
        <title>Genomic Encyclopedia of Type Strains, Phase III (KMG-III): the genomes of soil and plant-associated and newly described type strains.</title>
        <authorList>
            <person name="Whitman W."/>
        </authorList>
    </citation>
    <scope>NUCLEOTIDE SEQUENCE [LARGE SCALE GENOMIC DNA]</scope>
    <source>
        <strain evidence="1 2">CECT 8487</strain>
    </source>
</reference>
<protein>
    <submittedName>
        <fullName evidence="1">Uncharacterized protein</fullName>
    </submittedName>
</protein>
<dbReference type="EMBL" id="QRDX01000009">
    <property type="protein sequence ID" value="RED44925.1"/>
    <property type="molecule type" value="Genomic_DNA"/>
</dbReference>
<comment type="caution">
    <text evidence="1">The sequence shown here is derived from an EMBL/GenBank/DDBJ whole genome shotgun (WGS) entry which is preliminary data.</text>
</comment>
<dbReference type="AlphaFoldDB" id="A0A3D9H5Z3"/>
<organism evidence="1 2">
    <name type="scientific">Seonamhaeicola aphaedonensis</name>
    <dbReference type="NCBI Taxonomy" id="1461338"/>
    <lineage>
        <taxon>Bacteria</taxon>
        <taxon>Pseudomonadati</taxon>
        <taxon>Bacteroidota</taxon>
        <taxon>Flavobacteriia</taxon>
        <taxon>Flavobacteriales</taxon>
        <taxon>Flavobacteriaceae</taxon>
    </lineage>
</organism>